<reference evidence="1" key="1">
    <citation type="submission" date="2018-10" db="EMBL/GenBank/DDBJ databases">
        <title>Hidden diversity of soil giant viruses.</title>
        <authorList>
            <person name="Schulz F."/>
            <person name="Alteio L."/>
            <person name="Goudeau D."/>
            <person name="Ryan E.M."/>
            <person name="Malmstrom R.R."/>
            <person name="Blanchard J."/>
            <person name="Woyke T."/>
        </authorList>
    </citation>
    <scope>NUCLEOTIDE SEQUENCE</scope>
    <source>
        <strain evidence="1">SAV1</strain>
    </source>
</reference>
<dbReference type="Pfam" id="PF05725">
    <property type="entry name" value="FNIP"/>
    <property type="match status" value="1"/>
</dbReference>
<gene>
    <name evidence="1" type="ORF">Satyrvirus38_2</name>
</gene>
<proteinExistence type="predicted"/>
<name>A0A3G5AEX2_9VIRU</name>
<dbReference type="EMBL" id="MK072474">
    <property type="protein sequence ID" value="AYV85765.1"/>
    <property type="molecule type" value="Genomic_DNA"/>
</dbReference>
<dbReference type="InterPro" id="IPR008615">
    <property type="entry name" value="FNIP"/>
</dbReference>
<dbReference type="PANTHER" id="PTHR32134:SF169">
    <property type="entry name" value="FNIP REPEAT-CONTAINING PROTEIN-RELATED"/>
    <property type="match status" value="1"/>
</dbReference>
<protein>
    <submittedName>
        <fullName evidence="1">Uncharacterized protein</fullName>
    </submittedName>
</protein>
<evidence type="ECO:0000313" key="1">
    <source>
        <dbReference type="EMBL" id="AYV85765.1"/>
    </source>
</evidence>
<sequence length="314" mass="36705">MDNPPIFNLPSEIVVYIASFIGDDEYIIAFLSACHIYHLLKHHISYHKKVKLRRIIGLWYFDNFTNIYATLEDLKILKRHKELQNKRNICSAMCTMQDFQYDGKKTFPCIHCRTNILNLCDKCQINKICRTSKPITKQSILPFHTTHLELFNFKGRIKTWTRNLTKLRYLTINNGCKIRITKNCIPSTITHLTWCCNQELVPDVLCEGLLVLMVDHYLYAHMFLPSTLKSIHFGKQIDSKIYKGIRTNTLPPSLETLIINCPIYIDSNIIFPETLTKIVFGKYYLEVKSIPAENIAPHVKCITWNDTNKKYLKN</sequence>
<accession>A0A3G5AEX2</accession>
<dbReference type="InterPro" id="IPR051251">
    <property type="entry name" value="STK_FNIP-Repeat"/>
</dbReference>
<dbReference type="PANTHER" id="PTHR32134">
    <property type="entry name" value="FNIP REPEAT-CONTAINING PROTEIN"/>
    <property type="match status" value="1"/>
</dbReference>
<organism evidence="1">
    <name type="scientific">Satyrvirus sp</name>
    <dbReference type="NCBI Taxonomy" id="2487771"/>
    <lineage>
        <taxon>Viruses</taxon>
        <taxon>Varidnaviria</taxon>
        <taxon>Bamfordvirae</taxon>
        <taxon>Nucleocytoviricota</taxon>
        <taxon>Megaviricetes</taxon>
        <taxon>Imitervirales</taxon>
        <taxon>Mimiviridae</taxon>
        <taxon>Megamimivirinae</taxon>
    </lineage>
</organism>